<dbReference type="PANTHER" id="PTHR44846:SF1">
    <property type="entry name" value="MANNOSYL-D-GLYCERATE TRANSPORT_METABOLISM SYSTEM REPRESSOR MNGR-RELATED"/>
    <property type="match status" value="1"/>
</dbReference>
<dbReference type="Pfam" id="PF07702">
    <property type="entry name" value="UTRA"/>
    <property type="match status" value="1"/>
</dbReference>
<dbReference type="AlphaFoldDB" id="A0A5C7EP81"/>
<keyword evidence="3" id="KW-0804">Transcription</keyword>
<evidence type="ECO:0000256" key="1">
    <source>
        <dbReference type="ARBA" id="ARBA00023015"/>
    </source>
</evidence>
<evidence type="ECO:0000313" key="5">
    <source>
        <dbReference type="EMBL" id="TXF13147.1"/>
    </source>
</evidence>
<dbReference type="CDD" id="cd07377">
    <property type="entry name" value="WHTH_GntR"/>
    <property type="match status" value="1"/>
</dbReference>
<dbReference type="OrthoDB" id="2530535at2"/>
<dbReference type="SMART" id="SM00866">
    <property type="entry name" value="UTRA"/>
    <property type="match status" value="1"/>
</dbReference>
<proteinExistence type="predicted"/>
<comment type="caution">
    <text evidence="5">The sequence shown here is derived from an EMBL/GenBank/DDBJ whole genome shotgun (WGS) entry which is preliminary data.</text>
</comment>
<dbReference type="Proteomes" id="UP000321201">
    <property type="component" value="Unassembled WGS sequence"/>
</dbReference>
<dbReference type="SUPFAM" id="SSF64288">
    <property type="entry name" value="Chorismate lyase-like"/>
    <property type="match status" value="1"/>
</dbReference>
<dbReference type="InterPro" id="IPR000524">
    <property type="entry name" value="Tscrpt_reg_HTH_GntR"/>
</dbReference>
<dbReference type="InterPro" id="IPR011663">
    <property type="entry name" value="UTRA"/>
</dbReference>
<evidence type="ECO:0000256" key="3">
    <source>
        <dbReference type="ARBA" id="ARBA00023163"/>
    </source>
</evidence>
<dbReference type="RefSeq" id="WP_147798789.1">
    <property type="nucleotide sequence ID" value="NZ_VPFL01000003.1"/>
</dbReference>
<dbReference type="PANTHER" id="PTHR44846">
    <property type="entry name" value="MANNOSYL-D-GLYCERATE TRANSPORT/METABOLISM SYSTEM REPRESSOR MNGR-RELATED"/>
    <property type="match status" value="1"/>
</dbReference>
<protein>
    <submittedName>
        <fullName evidence="5">GntR family transcriptional regulator</fullName>
    </submittedName>
</protein>
<keyword evidence="6" id="KW-1185">Reference proteome</keyword>
<dbReference type="InterPro" id="IPR028978">
    <property type="entry name" value="Chorismate_lyase_/UTRA_dom_sf"/>
</dbReference>
<keyword evidence="1" id="KW-0805">Transcription regulation</keyword>
<reference evidence="5 6" key="1">
    <citation type="submission" date="2019-08" db="EMBL/GenBank/DDBJ databases">
        <title>Pelomicrobium methylotrophicum gen. nov., sp. nov. a moderately thermophilic, facultatively anaerobic, lithoautotrophic and methylotrophic bacterium isolated from a terrestrial mud volcano.</title>
        <authorList>
            <person name="Slobodkina G.B."/>
            <person name="Merkel A.Y."/>
            <person name="Slobodkin A.I."/>
        </authorList>
    </citation>
    <scope>NUCLEOTIDE SEQUENCE [LARGE SCALE GENOMIC DNA]</scope>
    <source>
        <strain evidence="5 6">SM250</strain>
    </source>
</reference>
<dbReference type="GO" id="GO:0003700">
    <property type="term" value="F:DNA-binding transcription factor activity"/>
    <property type="evidence" value="ECO:0007669"/>
    <property type="project" value="InterPro"/>
</dbReference>
<dbReference type="SUPFAM" id="SSF46785">
    <property type="entry name" value="Winged helix' DNA-binding domain"/>
    <property type="match status" value="1"/>
</dbReference>
<evidence type="ECO:0000313" key="6">
    <source>
        <dbReference type="Proteomes" id="UP000321201"/>
    </source>
</evidence>
<dbReference type="PROSITE" id="PS50949">
    <property type="entry name" value="HTH_GNTR"/>
    <property type="match status" value="1"/>
</dbReference>
<keyword evidence="2" id="KW-0238">DNA-binding</keyword>
<dbReference type="Pfam" id="PF00392">
    <property type="entry name" value="GntR"/>
    <property type="match status" value="1"/>
</dbReference>
<dbReference type="InterPro" id="IPR036388">
    <property type="entry name" value="WH-like_DNA-bd_sf"/>
</dbReference>
<dbReference type="GO" id="GO:0045892">
    <property type="term" value="P:negative regulation of DNA-templated transcription"/>
    <property type="evidence" value="ECO:0007669"/>
    <property type="project" value="TreeGrafter"/>
</dbReference>
<organism evidence="5 6">
    <name type="scientific">Pelomicrobium methylotrophicum</name>
    <dbReference type="NCBI Taxonomy" id="2602750"/>
    <lineage>
        <taxon>Bacteria</taxon>
        <taxon>Pseudomonadati</taxon>
        <taxon>Pseudomonadota</taxon>
        <taxon>Hydrogenophilia</taxon>
        <taxon>Hydrogenophilia incertae sedis</taxon>
        <taxon>Pelomicrobium</taxon>
    </lineage>
</organism>
<dbReference type="FunCoup" id="A0A5C7EP81">
    <property type="interactions" value="10"/>
</dbReference>
<accession>A0A5C7EP81</accession>
<dbReference type="GO" id="GO:0003677">
    <property type="term" value="F:DNA binding"/>
    <property type="evidence" value="ECO:0007669"/>
    <property type="project" value="UniProtKB-KW"/>
</dbReference>
<sequence length="251" mass="27888">MENAVVSRGFGQAPLYKIVKSRLLEGLTAGEWTTGEALPSEAKLAARFDVSIGTVRKAIDELVAEKILVRHQGKGTFVAVHNKDRTLYYFFHLVGPDGVKEFPTSELLSFGKAKAEAAVAEQLRIARGAPVFRFRNLLKLQGRPVILDHITIPQALFPDLDEEALRKRESTIYALYQARYGINVIRAQERLRARPCDAEAAKILGLASGAPILEIHRVAYTYNDVPVEVRLSTANTEHHDYLNDLGKGQAR</sequence>
<dbReference type="Gene3D" id="1.10.10.10">
    <property type="entry name" value="Winged helix-like DNA-binding domain superfamily/Winged helix DNA-binding domain"/>
    <property type="match status" value="1"/>
</dbReference>
<feature type="domain" description="HTH gntR-type" evidence="4">
    <location>
        <begin position="13"/>
        <end position="81"/>
    </location>
</feature>
<dbReference type="InParanoid" id="A0A5C7EP81"/>
<dbReference type="InterPro" id="IPR036390">
    <property type="entry name" value="WH_DNA-bd_sf"/>
</dbReference>
<dbReference type="Gene3D" id="3.40.1410.10">
    <property type="entry name" value="Chorismate lyase-like"/>
    <property type="match status" value="1"/>
</dbReference>
<gene>
    <name evidence="5" type="ORF">FR698_03520</name>
</gene>
<dbReference type="InterPro" id="IPR050679">
    <property type="entry name" value="Bact_HTH_transcr_reg"/>
</dbReference>
<name>A0A5C7EP81_9PROT</name>
<dbReference type="SMART" id="SM00345">
    <property type="entry name" value="HTH_GNTR"/>
    <property type="match status" value="1"/>
</dbReference>
<dbReference type="EMBL" id="VPFL01000003">
    <property type="protein sequence ID" value="TXF13147.1"/>
    <property type="molecule type" value="Genomic_DNA"/>
</dbReference>
<evidence type="ECO:0000256" key="2">
    <source>
        <dbReference type="ARBA" id="ARBA00023125"/>
    </source>
</evidence>
<evidence type="ECO:0000259" key="4">
    <source>
        <dbReference type="PROSITE" id="PS50949"/>
    </source>
</evidence>